<dbReference type="Proteomes" id="UP000008957">
    <property type="component" value="Chromosome"/>
</dbReference>
<dbReference type="CDD" id="cd01750">
    <property type="entry name" value="GATase1_CobQ"/>
    <property type="match status" value="1"/>
</dbReference>
<evidence type="ECO:0000256" key="4">
    <source>
        <dbReference type="HAMAP-Rule" id="MF_00028"/>
    </source>
</evidence>
<dbReference type="NCBIfam" id="TIGR00313">
    <property type="entry name" value="cobQ"/>
    <property type="match status" value="1"/>
</dbReference>
<accession>A0AB94IYW7</accession>
<dbReference type="GO" id="GO:0009236">
    <property type="term" value="P:cobalamin biosynthetic process"/>
    <property type="evidence" value="ECO:0007669"/>
    <property type="project" value="UniProtKB-UniRule"/>
</dbReference>
<dbReference type="AlphaFoldDB" id="A0AB94IYW7"/>
<dbReference type="PANTHER" id="PTHR21343:SF1">
    <property type="entry name" value="COBYRIC ACID SYNTHASE"/>
    <property type="match status" value="1"/>
</dbReference>
<feature type="active site" description="Nucleophile" evidence="4">
    <location>
        <position position="333"/>
    </location>
</feature>
<dbReference type="CDD" id="cd05389">
    <property type="entry name" value="CobQ_N"/>
    <property type="match status" value="1"/>
</dbReference>
<dbReference type="InterPro" id="IPR002586">
    <property type="entry name" value="CobQ/CobB/MinD/ParA_Nub-bd_dom"/>
</dbReference>
<proteinExistence type="inferred from homology"/>
<dbReference type="InterPro" id="IPR029062">
    <property type="entry name" value="Class_I_gatase-like"/>
</dbReference>
<comment type="pathway">
    <text evidence="1 4">Cofactor biosynthesis; adenosylcobalamin biosynthesis.</text>
</comment>
<dbReference type="GO" id="GO:0015420">
    <property type="term" value="F:ABC-type vitamin B12 transporter activity"/>
    <property type="evidence" value="ECO:0007669"/>
    <property type="project" value="UniProtKB-UniRule"/>
</dbReference>
<feature type="domain" description="CobB/CobQ-like glutamine amidotransferase" evidence="6">
    <location>
        <begin position="252"/>
        <end position="446"/>
    </location>
</feature>
<dbReference type="HAMAP" id="MF_00028">
    <property type="entry name" value="CobQ"/>
    <property type="match status" value="1"/>
</dbReference>
<dbReference type="RefSeq" id="WP_015557169.1">
    <property type="nucleotide sequence ID" value="NC_021038.1"/>
</dbReference>
<dbReference type="InterPro" id="IPR004459">
    <property type="entry name" value="CobQ_synth"/>
</dbReference>
<dbReference type="Gene3D" id="3.40.50.300">
    <property type="entry name" value="P-loop containing nucleotide triphosphate hydrolases"/>
    <property type="match status" value="1"/>
</dbReference>
<dbReference type="PANTHER" id="PTHR21343">
    <property type="entry name" value="DETHIOBIOTIN SYNTHETASE"/>
    <property type="match status" value="1"/>
</dbReference>
<dbReference type="KEGG" id="sbr:SY1_23850"/>
<evidence type="ECO:0000256" key="3">
    <source>
        <dbReference type="ARBA" id="ARBA00022962"/>
    </source>
</evidence>
<reference evidence="8" key="1">
    <citation type="submission" date="2010-03" db="EMBL/GenBank/DDBJ databases">
        <title>The genome sequence of Synergistetes sp. SGP1.</title>
        <authorList>
            <consortium name="metaHIT consortium -- http://www.metahit.eu/"/>
            <person name="Pajon A."/>
            <person name="Turner K."/>
            <person name="Parkhill J."/>
            <person name="Wade W."/>
            <person name="Vartoukian S."/>
        </authorList>
    </citation>
    <scope>NUCLEOTIDE SEQUENCE [LARGE SCALE GENOMIC DNA]</scope>
    <source>
        <strain evidence="8">SGP1</strain>
    </source>
</reference>
<feature type="active site" evidence="4">
    <location>
        <position position="439"/>
    </location>
</feature>
<keyword evidence="8" id="KW-1185">Reference proteome</keyword>
<reference evidence="7 8" key="2">
    <citation type="submission" date="2010-03" db="EMBL/GenBank/DDBJ databases">
        <authorList>
            <person name="Pajon A."/>
        </authorList>
    </citation>
    <scope>NUCLEOTIDE SEQUENCE [LARGE SCALE GENOMIC DNA]</scope>
    <source>
        <strain evidence="7 8">SGP1</strain>
    </source>
</reference>
<keyword evidence="3 4" id="KW-0315">Glutamine amidotransferase</keyword>
<keyword evidence="7" id="KW-0436">Ligase</keyword>
<dbReference type="SUPFAM" id="SSF52540">
    <property type="entry name" value="P-loop containing nucleoside triphosphate hydrolases"/>
    <property type="match status" value="1"/>
</dbReference>
<dbReference type="EMBL" id="FP929056">
    <property type="protein sequence ID" value="CBL29023.1"/>
    <property type="molecule type" value="Genomic_DNA"/>
</dbReference>
<gene>
    <name evidence="4" type="primary">cobQ</name>
    <name evidence="7" type="ORF">SY1_23850</name>
</gene>
<evidence type="ECO:0000256" key="2">
    <source>
        <dbReference type="ARBA" id="ARBA00022573"/>
    </source>
</evidence>
<protein>
    <recommendedName>
        <fullName evidence="4">Cobyric acid synthase</fullName>
    </recommendedName>
</protein>
<evidence type="ECO:0000256" key="1">
    <source>
        <dbReference type="ARBA" id="ARBA00004953"/>
    </source>
</evidence>
<dbReference type="SUPFAM" id="SSF52317">
    <property type="entry name" value="Class I glutamine amidotransferase-like"/>
    <property type="match status" value="1"/>
</dbReference>
<dbReference type="GO" id="GO:0016874">
    <property type="term" value="F:ligase activity"/>
    <property type="evidence" value="ECO:0007669"/>
    <property type="project" value="UniProtKB-KW"/>
</dbReference>
<dbReference type="NCBIfam" id="NF001989">
    <property type="entry name" value="PRK00784.1"/>
    <property type="match status" value="1"/>
</dbReference>
<dbReference type="InterPro" id="IPR047045">
    <property type="entry name" value="CobQ_N"/>
</dbReference>
<evidence type="ECO:0000313" key="8">
    <source>
        <dbReference type="Proteomes" id="UP000008957"/>
    </source>
</evidence>
<evidence type="ECO:0000259" key="5">
    <source>
        <dbReference type="Pfam" id="PF01656"/>
    </source>
</evidence>
<dbReference type="Gene3D" id="3.40.50.880">
    <property type="match status" value="1"/>
</dbReference>
<evidence type="ECO:0000259" key="6">
    <source>
        <dbReference type="Pfam" id="PF07685"/>
    </source>
</evidence>
<comment type="similarity">
    <text evidence="4">Belongs to the CobB/CobQ family. CobQ subfamily.</text>
</comment>
<dbReference type="InterPro" id="IPR033949">
    <property type="entry name" value="CobQ_GATase1"/>
</dbReference>
<dbReference type="Pfam" id="PF01656">
    <property type="entry name" value="CbiA"/>
    <property type="match status" value="1"/>
</dbReference>
<dbReference type="InterPro" id="IPR011698">
    <property type="entry name" value="GATase_3"/>
</dbReference>
<sequence length="500" mass="54494">MKGIMVQGTSSDSGKSFLVTALCRLLSDRGFRVCPFKSQNMSNNACVTRDGREMSRAQAVQAEAARLEPETFMNPILLKPRRDVSSEIVLEGRALDTPAERGYYRTFTRTLGIEAVRRALRRIEERFDAVVIEGAGSPAEVNLNEFEIVNMRVAREADVPVVLVTDVDRGGSLASIVGTLELLGEDRGRVKGLIFNKFRGDRSLFDPAVVWIERRTGVPVLGVMPWVEGAAIAGEDSLNVHWGRTGGEGLSIGVVRFPGLSNFTDLDPFELEPDVELVGLDADTPERTLRSLDAVLLPGSKNTMRDMAWLERTGLARAVRELSRAGRCVFGLCGGYQMLGERLLDPDLKENSEIREIEGLGLLPSVTAFGAGEKRTVRTEGRVRRQLSAGEVPVAGYEIHFGVTHPVEGSSCPALLDVAGGGVEGLARPDLSVAGTYLHGIFDADAFRALWLNAVRRSRGLEERAVTDTRAMKEHAYDALARAAERHLDVGAILRLMGLA</sequence>
<organism evidence="7 8">
    <name type="scientific">Fretibacterium fastidiosum</name>
    <dbReference type="NCBI Taxonomy" id="651822"/>
    <lineage>
        <taxon>Bacteria</taxon>
        <taxon>Thermotogati</taxon>
        <taxon>Synergistota</taxon>
        <taxon>Synergistia</taxon>
        <taxon>Synergistales</taxon>
        <taxon>Aminobacteriaceae</taxon>
        <taxon>Fretibacterium</taxon>
    </lineage>
</organism>
<dbReference type="InterPro" id="IPR027417">
    <property type="entry name" value="P-loop_NTPase"/>
</dbReference>
<keyword evidence="2 4" id="KW-0169">Cobalamin biosynthesis</keyword>
<comment type="function">
    <text evidence="4">Catalyzes amidations at positions B, D, E, and G on adenosylcobyrinic A,C-diamide. NH(2) groups are provided by glutamine, and one molecule of ATP is hydrogenolyzed for each amidation.</text>
</comment>
<evidence type="ECO:0000313" key="7">
    <source>
        <dbReference type="EMBL" id="CBL29023.1"/>
    </source>
</evidence>
<feature type="domain" description="CobQ/CobB/MinD/ParA nucleotide binding" evidence="5">
    <location>
        <begin position="4"/>
        <end position="235"/>
    </location>
</feature>
<dbReference type="PROSITE" id="PS51274">
    <property type="entry name" value="GATASE_COBBQ"/>
    <property type="match status" value="1"/>
</dbReference>
<name>A0AB94IYW7_9BACT</name>
<dbReference type="Pfam" id="PF07685">
    <property type="entry name" value="GATase_3"/>
    <property type="match status" value="1"/>
</dbReference>